<dbReference type="GeneID" id="112288547"/>
<dbReference type="InterPro" id="IPR021788">
    <property type="entry name" value="CPP1-like"/>
</dbReference>
<dbReference type="PANTHER" id="PTHR33372">
    <property type="match status" value="1"/>
</dbReference>
<reference evidence="2 4" key="2">
    <citation type="journal article" date="2018" name="Plant J.">
        <title>The Physcomitrella patens chromosome-scale assembly reveals moss genome structure and evolution.</title>
        <authorList>
            <person name="Lang D."/>
            <person name="Ullrich K.K."/>
            <person name="Murat F."/>
            <person name="Fuchs J."/>
            <person name="Jenkins J."/>
            <person name="Haas F.B."/>
            <person name="Piednoel M."/>
            <person name="Gundlach H."/>
            <person name="Van Bel M."/>
            <person name="Meyberg R."/>
            <person name="Vives C."/>
            <person name="Morata J."/>
            <person name="Symeonidi A."/>
            <person name="Hiss M."/>
            <person name="Muchero W."/>
            <person name="Kamisugi Y."/>
            <person name="Saleh O."/>
            <person name="Blanc G."/>
            <person name="Decker E.L."/>
            <person name="van Gessel N."/>
            <person name="Grimwood J."/>
            <person name="Hayes R.D."/>
            <person name="Graham S.W."/>
            <person name="Gunter L.E."/>
            <person name="McDaniel S.F."/>
            <person name="Hoernstein S.N.W."/>
            <person name="Larsson A."/>
            <person name="Li F.W."/>
            <person name="Perroud P.F."/>
            <person name="Phillips J."/>
            <person name="Ranjan P."/>
            <person name="Rokshar D.S."/>
            <person name="Rothfels C.J."/>
            <person name="Schneider L."/>
            <person name="Shu S."/>
            <person name="Stevenson D.W."/>
            <person name="Thummler F."/>
            <person name="Tillich M."/>
            <person name="Villarreal Aguilar J.C."/>
            <person name="Widiez T."/>
            <person name="Wong G.K."/>
            <person name="Wymore A."/>
            <person name="Zhang Y."/>
            <person name="Zimmer A.D."/>
            <person name="Quatrano R.S."/>
            <person name="Mayer K.F.X."/>
            <person name="Goodstein D."/>
            <person name="Casacuberta J.M."/>
            <person name="Vandepoele K."/>
            <person name="Reski R."/>
            <person name="Cuming A.C."/>
            <person name="Tuskan G.A."/>
            <person name="Maumus F."/>
            <person name="Salse J."/>
            <person name="Schmutz J."/>
            <person name="Rensing S.A."/>
        </authorList>
    </citation>
    <scope>NUCLEOTIDE SEQUENCE [LARGE SCALE GENOMIC DNA]</scope>
    <source>
        <strain evidence="3 4">cv. Gransden 2004</strain>
    </source>
</reference>
<dbReference type="EMBL" id="ABEU02000011">
    <property type="protein sequence ID" value="PNR45331.1"/>
    <property type="molecule type" value="Genomic_DNA"/>
</dbReference>
<dbReference type="Gramene" id="Pp3c11_16200V3.1">
    <property type="protein sequence ID" value="PAC:32958556.CDS.1"/>
    <property type="gene ID" value="Pp3c11_16200"/>
</dbReference>
<keyword evidence="1" id="KW-0812">Transmembrane</keyword>
<name>A0A2K1JUY2_PHYPA</name>
<dbReference type="STRING" id="3218.A0A2K1JUY2"/>
<dbReference type="OMA" id="EMCSKIS"/>
<reference evidence="3" key="3">
    <citation type="submission" date="2020-12" db="UniProtKB">
        <authorList>
            <consortium name="EnsemblPlants"/>
        </authorList>
    </citation>
    <scope>IDENTIFICATION</scope>
</reference>
<dbReference type="AlphaFoldDB" id="A0A2K1JUY2"/>
<keyword evidence="4" id="KW-1185">Reference proteome</keyword>
<feature type="transmembrane region" description="Helical" evidence="1">
    <location>
        <begin position="214"/>
        <end position="230"/>
    </location>
</feature>
<dbReference type="Pfam" id="PF11833">
    <property type="entry name" value="CPP1-like"/>
    <property type="match status" value="1"/>
</dbReference>
<dbReference type="Proteomes" id="UP000006727">
    <property type="component" value="Chromosome 11"/>
</dbReference>
<proteinExistence type="predicted"/>
<dbReference type="Gramene" id="Pp3c11_16200V3.2">
    <property type="protein sequence ID" value="PAC:32958557.CDS.1"/>
    <property type="gene ID" value="Pp3c11_16200"/>
</dbReference>
<dbReference type="PANTHER" id="PTHR33372:SF2">
    <property type="entry name" value="PROTEIN CHAPERONE-LIKE PROTEIN OF POR1, CHLOROPLASTIC"/>
    <property type="match status" value="1"/>
</dbReference>
<feature type="transmembrane region" description="Helical" evidence="1">
    <location>
        <begin position="242"/>
        <end position="263"/>
    </location>
</feature>
<evidence type="ECO:0000256" key="1">
    <source>
        <dbReference type="SAM" id="Phobius"/>
    </source>
</evidence>
<gene>
    <name evidence="3" type="primary">LOC112288547</name>
    <name evidence="2" type="ORF">PHYPA_015102</name>
</gene>
<dbReference type="RefSeq" id="XP_024388584.1">
    <property type="nucleotide sequence ID" value="XM_024532816.2"/>
</dbReference>
<keyword evidence="1" id="KW-1133">Transmembrane helix</keyword>
<accession>A0A2K1JUY2</accession>
<protein>
    <submittedName>
        <fullName evidence="2 3">Uncharacterized protein</fullName>
    </submittedName>
</protein>
<sequence length="293" mass="32360">MVLHQTMTHSQVGLPITSNASAMSFVSGSNQIGGYSRSLEAWRFESLSFSSQAFRLVAPSVRQLRGFSWRRPNGLVCRAMGAAFGSSDVNSSGPVFPRLGVQDPFKRLGVSQDASEEEVREARNYLVEQYNGHEKSREAIESAYDTIIMQSFRVRKASKMDLKSNLRKKVEESPPWVRGIVNMIEVPSKTIMGQRAALFLLLGVWSVFNPANGGPAFQVAISLAACVYFLNDRLKSVARASVLGVSALVLGWVLGSVLMPVIPKQILPKSWSLELSTALVSYIFLWFSCTFLK</sequence>
<keyword evidence="1" id="KW-0472">Membrane</keyword>
<dbReference type="EnsemblPlants" id="Pp3c11_16200V3.2">
    <property type="protein sequence ID" value="PAC:32958557.CDS.1"/>
    <property type="gene ID" value="Pp3c11_16200"/>
</dbReference>
<evidence type="ECO:0000313" key="3">
    <source>
        <dbReference type="EnsemblPlants" id="PAC:32958556.CDS.1"/>
    </source>
</evidence>
<feature type="transmembrane region" description="Helical" evidence="1">
    <location>
        <begin position="275"/>
        <end position="292"/>
    </location>
</feature>
<dbReference type="EnsemblPlants" id="Pp3c11_16200V3.1">
    <property type="protein sequence ID" value="PAC:32958556.CDS.1"/>
    <property type="gene ID" value="Pp3c11_16200"/>
</dbReference>
<dbReference type="PaxDb" id="3218-PP1S80_180V6.1"/>
<organism evidence="2">
    <name type="scientific">Physcomitrium patens</name>
    <name type="common">Spreading-leaved earth moss</name>
    <name type="synonym">Physcomitrella patens</name>
    <dbReference type="NCBI Taxonomy" id="3218"/>
    <lineage>
        <taxon>Eukaryota</taxon>
        <taxon>Viridiplantae</taxon>
        <taxon>Streptophyta</taxon>
        <taxon>Embryophyta</taxon>
        <taxon>Bryophyta</taxon>
        <taxon>Bryophytina</taxon>
        <taxon>Bryopsida</taxon>
        <taxon>Funariidae</taxon>
        <taxon>Funariales</taxon>
        <taxon>Funariaceae</taxon>
        <taxon>Physcomitrium</taxon>
    </lineage>
</organism>
<dbReference type="GO" id="GO:0031969">
    <property type="term" value="C:chloroplast membrane"/>
    <property type="evidence" value="ECO:0000318"/>
    <property type="project" value="GO_Central"/>
</dbReference>
<reference evidence="2 4" key="1">
    <citation type="journal article" date="2008" name="Science">
        <title>The Physcomitrella genome reveals evolutionary insights into the conquest of land by plants.</title>
        <authorList>
            <person name="Rensing S."/>
            <person name="Lang D."/>
            <person name="Zimmer A."/>
            <person name="Terry A."/>
            <person name="Salamov A."/>
            <person name="Shapiro H."/>
            <person name="Nishiyama T."/>
            <person name="Perroud P.-F."/>
            <person name="Lindquist E."/>
            <person name="Kamisugi Y."/>
            <person name="Tanahashi T."/>
            <person name="Sakakibara K."/>
            <person name="Fujita T."/>
            <person name="Oishi K."/>
            <person name="Shin-I T."/>
            <person name="Kuroki Y."/>
            <person name="Toyoda A."/>
            <person name="Suzuki Y."/>
            <person name="Hashimoto A."/>
            <person name="Yamaguchi K."/>
            <person name="Sugano A."/>
            <person name="Kohara Y."/>
            <person name="Fujiyama A."/>
            <person name="Anterola A."/>
            <person name="Aoki S."/>
            <person name="Ashton N."/>
            <person name="Barbazuk W.B."/>
            <person name="Barker E."/>
            <person name="Bennetzen J."/>
            <person name="Bezanilla M."/>
            <person name="Blankenship R."/>
            <person name="Cho S.H."/>
            <person name="Dutcher S."/>
            <person name="Estelle M."/>
            <person name="Fawcett J.A."/>
            <person name="Gundlach H."/>
            <person name="Hanada K."/>
            <person name="Heyl A."/>
            <person name="Hicks K.A."/>
            <person name="Hugh J."/>
            <person name="Lohr M."/>
            <person name="Mayer K."/>
            <person name="Melkozernov A."/>
            <person name="Murata T."/>
            <person name="Nelson D."/>
            <person name="Pils B."/>
            <person name="Prigge M."/>
            <person name="Reiss B."/>
            <person name="Renner T."/>
            <person name="Rombauts S."/>
            <person name="Rushton P."/>
            <person name="Sanderfoot A."/>
            <person name="Schween G."/>
            <person name="Shiu S.-H."/>
            <person name="Stueber K."/>
            <person name="Theodoulou F.L."/>
            <person name="Tu H."/>
            <person name="Van de Peer Y."/>
            <person name="Verrier P.J."/>
            <person name="Waters E."/>
            <person name="Wood A."/>
            <person name="Yang L."/>
            <person name="Cove D."/>
            <person name="Cuming A."/>
            <person name="Hasebe M."/>
            <person name="Lucas S."/>
            <person name="Mishler D.B."/>
            <person name="Reski R."/>
            <person name="Grigoriev I."/>
            <person name="Quatrano R.S."/>
            <person name="Boore J.L."/>
        </authorList>
    </citation>
    <scope>NUCLEOTIDE SEQUENCE [LARGE SCALE GENOMIC DNA]</scope>
    <source>
        <strain evidence="3 4">cv. Gransden 2004</strain>
    </source>
</reference>
<dbReference type="OrthoDB" id="2014563at2759"/>
<evidence type="ECO:0000313" key="4">
    <source>
        <dbReference type="Proteomes" id="UP000006727"/>
    </source>
</evidence>
<evidence type="ECO:0000313" key="2">
    <source>
        <dbReference type="EMBL" id="PNR45331.1"/>
    </source>
</evidence>